<reference evidence="1" key="1">
    <citation type="submission" date="2021-08" db="EMBL/GenBank/DDBJ databases">
        <title>The first chromosome-level gecko genome reveals the dynamic sex chromosomes of Neotropical dwarf geckos (Sphaerodactylidae: Sphaerodactylus).</title>
        <authorList>
            <person name="Pinto B.J."/>
            <person name="Keating S.E."/>
            <person name="Gamble T."/>
        </authorList>
    </citation>
    <scope>NUCLEOTIDE SEQUENCE</scope>
    <source>
        <strain evidence="1">TG3544</strain>
    </source>
</reference>
<evidence type="ECO:0000313" key="2">
    <source>
        <dbReference type="Proteomes" id="UP000827872"/>
    </source>
</evidence>
<dbReference type="Proteomes" id="UP000827872">
    <property type="component" value="Linkage Group LG13"/>
</dbReference>
<accession>A0ACB8FYE2</accession>
<proteinExistence type="predicted"/>
<comment type="caution">
    <text evidence="1">The sequence shown here is derived from an EMBL/GenBank/DDBJ whole genome shotgun (WGS) entry which is preliminary data.</text>
</comment>
<sequence>MSEDRSQDSTAVVLSDSNSTQDLFTEPASSQDSAKKPFPETRPYSSCLETAAPGKEILGPAEGKTEEPLENPEFCQAAEQKLDLQSPSGISSKASASSLSQWDSKRQSDPCADQFPQSLPVDLEEQRQFLTEQCITSFHLCLSRFPQHYKSLYRLAYLYAYSKTHKNLQWARDVLLGSSIPWQQLKHMPAQGLFYERNKTNFFNWMELPVVDLVINCQTAWAWAETCLQIQPSVAAGGGYPEYVLSKERNLLWHRRPVYYAESSQCRCLPGLRNAVCSETDVLSSLSAAFFAVGLRGSPSPPVVGSERQSHRNWREGLLRRQRCGAEARSLGFDVAKQK</sequence>
<gene>
    <name evidence="1" type="ORF">K3G42_013625</name>
</gene>
<dbReference type="EMBL" id="CM037626">
    <property type="protein sequence ID" value="KAH8012025.1"/>
    <property type="molecule type" value="Genomic_DNA"/>
</dbReference>
<evidence type="ECO:0000313" key="1">
    <source>
        <dbReference type="EMBL" id="KAH8012025.1"/>
    </source>
</evidence>
<name>A0ACB8FYE2_9SAUR</name>
<organism evidence="1 2">
    <name type="scientific">Sphaerodactylus townsendi</name>
    <dbReference type="NCBI Taxonomy" id="933632"/>
    <lineage>
        <taxon>Eukaryota</taxon>
        <taxon>Metazoa</taxon>
        <taxon>Chordata</taxon>
        <taxon>Craniata</taxon>
        <taxon>Vertebrata</taxon>
        <taxon>Euteleostomi</taxon>
        <taxon>Lepidosauria</taxon>
        <taxon>Squamata</taxon>
        <taxon>Bifurcata</taxon>
        <taxon>Gekkota</taxon>
        <taxon>Sphaerodactylidae</taxon>
        <taxon>Sphaerodactylus</taxon>
    </lineage>
</organism>
<keyword evidence="2" id="KW-1185">Reference proteome</keyword>
<protein>
    <submittedName>
        <fullName evidence="1">Uncharacterized protein</fullName>
    </submittedName>
</protein>